<dbReference type="EMBL" id="SPHZ02000001">
    <property type="protein sequence ID" value="KAF0935557.1"/>
    <property type="molecule type" value="Genomic_DNA"/>
</dbReference>
<sequence length="64" mass="6994">MAIRLARKAQLRGPHTRIGYEWYEPEAVVAANELDVEGIVCRRALAPGTSLCPRLAPLPSPSKP</sequence>
<comment type="caution">
    <text evidence="1">The sequence shown here is derived from an EMBL/GenBank/DDBJ whole genome shotgun (WGS) entry which is preliminary data.</text>
</comment>
<organism evidence="1 2">
    <name type="scientific">Oryza meyeriana var. granulata</name>
    <dbReference type="NCBI Taxonomy" id="110450"/>
    <lineage>
        <taxon>Eukaryota</taxon>
        <taxon>Viridiplantae</taxon>
        <taxon>Streptophyta</taxon>
        <taxon>Embryophyta</taxon>
        <taxon>Tracheophyta</taxon>
        <taxon>Spermatophyta</taxon>
        <taxon>Magnoliopsida</taxon>
        <taxon>Liliopsida</taxon>
        <taxon>Poales</taxon>
        <taxon>Poaceae</taxon>
        <taxon>BOP clade</taxon>
        <taxon>Oryzoideae</taxon>
        <taxon>Oryzeae</taxon>
        <taxon>Oryzinae</taxon>
        <taxon>Oryza</taxon>
        <taxon>Oryza meyeriana</taxon>
    </lineage>
</organism>
<evidence type="ECO:0000313" key="1">
    <source>
        <dbReference type="EMBL" id="KAF0935557.1"/>
    </source>
</evidence>
<name>A0A6G1FF71_9ORYZ</name>
<dbReference type="Proteomes" id="UP000479710">
    <property type="component" value="Unassembled WGS sequence"/>
</dbReference>
<reference evidence="1 2" key="1">
    <citation type="submission" date="2019-11" db="EMBL/GenBank/DDBJ databases">
        <title>Whole genome sequence of Oryza granulata.</title>
        <authorList>
            <person name="Li W."/>
        </authorList>
    </citation>
    <scope>NUCLEOTIDE SEQUENCE [LARGE SCALE GENOMIC DNA]</scope>
    <source>
        <strain evidence="2">cv. Menghai</strain>
        <tissue evidence="1">Leaf</tissue>
    </source>
</reference>
<dbReference type="AlphaFoldDB" id="A0A6G1FF71"/>
<proteinExistence type="predicted"/>
<evidence type="ECO:0000313" key="2">
    <source>
        <dbReference type="Proteomes" id="UP000479710"/>
    </source>
</evidence>
<keyword evidence="2" id="KW-1185">Reference proteome</keyword>
<accession>A0A6G1FF71</accession>
<gene>
    <name evidence="1" type="ORF">E2562_034367</name>
</gene>
<protein>
    <submittedName>
        <fullName evidence="1">Uncharacterized protein</fullName>
    </submittedName>
</protein>